<dbReference type="Gene3D" id="3.40.50.300">
    <property type="entry name" value="P-loop containing nucleotide triphosphate hydrolases"/>
    <property type="match status" value="1"/>
</dbReference>
<reference evidence="1" key="2">
    <citation type="submission" date="2020-11" db="EMBL/GenBank/DDBJ databases">
        <authorList>
            <consortium name="DOE Joint Genome Institute"/>
            <person name="Kuo A."/>
            <person name="Miyauchi S."/>
            <person name="Kiss E."/>
            <person name="Drula E."/>
            <person name="Kohler A."/>
            <person name="Sanchez-Garcia M."/>
            <person name="Andreopoulos B."/>
            <person name="Barry K.W."/>
            <person name="Bonito G."/>
            <person name="Buee M."/>
            <person name="Carver A."/>
            <person name="Chen C."/>
            <person name="Cichocki N."/>
            <person name="Clum A."/>
            <person name="Culley D."/>
            <person name="Crous P.W."/>
            <person name="Fauchery L."/>
            <person name="Girlanda M."/>
            <person name="Hayes R."/>
            <person name="Keri Z."/>
            <person name="Labutti K."/>
            <person name="Lipzen A."/>
            <person name="Lombard V."/>
            <person name="Magnuson J."/>
            <person name="Maillard F."/>
            <person name="Morin E."/>
            <person name="Murat C."/>
            <person name="Nolan M."/>
            <person name="Ohm R."/>
            <person name="Pangilinan J."/>
            <person name="Pereira M."/>
            <person name="Perotto S."/>
            <person name="Peter M."/>
            <person name="Riley R."/>
            <person name="Sitrit Y."/>
            <person name="Stielow B."/>
            <person name="Szollosi G."/>
            <person name="Zifcakova L."/>
            <person name="Stursova M."/>
            <person name="Spatafora J.W."/>
            <person name="Tedersoo L."/>
            <person name="Vaario L.-M."/>
            <person name="Yamada A."/>
            <person name="Yan M."/>
            <person name="Wang P."/>
            <person name="Xu J."/>
            <person name="Bruns T."/>
            <person name="Baldrian P."/>
            <person name="Vilgalys R."/>
            <person name="Henrissat B."/>
            <person name="Grigoriev I.V."/>
            <person name="Hibbett D."/>
            <person name="Nagy L.G."/>
            <person name="Martin F.M."/>
        </authorList>
    </citation>
    <scope>NUCLEOTIDE SEQUENCE</scope>
    <source>
        <strain evidence="1">UH-Tt-Lm1</strain>
    </source>
</reference>
<dbReference type="AlphaFoldDB" id="A0A9P6L7Y4"/>
<dbReference type="OrthoDB" id="2499463at2759"/>
<organism evidence="1 2">
    <name type="scientific">Thelephora terrestris</name>
    <dbReference type="NCBI Taxonomy" id="56493"/>
    <lineage>
        <taxon>Eukaryota</taxon>
        <taxon>Fungi</taxon>
        <taxon>Dikarya</taxon>
        <taxon>Basidiomycota</taxon>
        <taxon>Agaricomycotina</taxon>
        <taxon>Agaricomycetes</taxon>
        <taxon>Thelephorales</taxon>
        <taxon>Thelephoraceae</taxon>
        <taxon>Thelephora</taxon>
    </lineage>
</organism>
<evidence type="ECO:0008006" key="3">
    <source>
        <dbReference type="Google" id="ProtNLM"/>
    </source>
</evidence>
<dbReference type="InterPro" id="IPR027417">
    <property type="entry name" value="P-loop_NTPase"/>
</dbReference>
<evidence type="ECO:0000313" key="1">
    <source>
        <dbReference type="EMBL" id="KAF9786098.1"/>
    </source>
</evidence>
<feature type="non-terminal residue" evidence="1">
    <location>
        <position position="69"/>
    </location>
</feature>
<protein>
    <recommendedName>
        <fullName evidence="3">DEAD/DEAH box helicase domain-containing protein</fullName>
    </recommendedName>
</protein>
<proteinExistence type="predicted"/>
<sequence length="69" mass="7362">YDAEETRASLAAAVKSVFNGNEPREFQLDIAEALVLGLDVTTIAGTGSGKTLPWVMPLLSEENKAKTIL</sequence>
<dbReference type="Proteomes" id="UP000736335">
    <property type="component" value="Unassembled WGS sequence"/>
</dbReference>
<gene>
    <name evidence="1" type="ORF">BJ322DRAFT_994469</name>
</gene>
<dbReference type="SUPFAM" id="SSF52540">
    <property type="entry name" value="P-loop containing nucleoside triphosphate hydrolases"/>
    <property type="match status" value="1"/>
</dbReference>
<comment type="caution">
    <text evidence="1">The sequence shown here is derived from an EMBL/GenBank/DDBJ whole genome shotgun (WGS) entry which is preliminary data.</text>
</comment>
<feature type="non-terminal residue" evidence="1">
    <location>
        <position position="1"/>
    </location>
</feature>
<accession>A0A9P6L7Y4</accession>
<keyword evidence="2" id="KW-1185">Reference proteome</keyword>
<evidence type="ECO:0000313" key="2">
    <source>
        <dbReference type="Proteomes" id="UP000736335"/>
    </source>
</evidence>
<reference evidence="1" key="1">
    <citation type="journal article" date="2020" name="Nat. Commun.">
        <title>Large-scale genome sequencing of mycorrhizal fungi provides insights into the early evolution of symbiotic traits.</title>
        <authorList>
            <person name="Miyauchi S."/>
            <person name="Kiss E."/>
            <person name="Kuo A."/>
            <person name="Drula E."/>
            <person name="Kohler A."/>
            <person name="Sanchez-Garcia M."/>
            <person name="Morin E."/>
            <person name="Andreopoulos B."/>
            <person name="Barry K.W."/>
            <person name="Bonito G."/>
            <person name="Buee M."/>
            <person name="Carver A."/>
            <person name="Chen C."/>
            <person name="Cichocki N."/>
            <person name="Clum A."/>
            <person name="Culley D."/>
            <person name="Crous P.W."/>
            <person name="Fauchery L."/>
            <person name="Girlanda M."/>
            <person name="Hayes R.D."/>
            <person name="Keri Z."/>
            <person name="LaButti K."/>
            <person name="Lipzen A."/>
            <person name="Lombard V."/>
            <person name="Magnuson J."/>
            <person name="Maillard F."/>
            <person name="Murat C."/>
            <person name="Nolan M."/>
            <person name="Ohm R.A."/>
            <person name="Pangilinan J."/>
            <person name="Pereira M.F."/>
            <person name="Perotto S."/>
            <person name="Peter M."/>
            <person name="Pfister S."/>
            <person name="Riley R."/>
            <person name="Sitrit Y."/>
            <person name="Stielow J.B."/>
            <person name="Szollosi G."/>
            <person name="Zifcakova L."/>
            <person name="Stursova M."/>
            <person name="Spatafora J.W."/>
            <person name="Tedersoo L."/>
            <person name="Vaario L.M."/>
            <person name="Yamada A."/>
            <person name="Yan M."/>
            <person name="Wang P."/>
            <person name="Xu J."/>
            <person name="Bruns T."/>
            <person name="Baldrian P."/>
            <person name="Vilgalys R."/>
            <person name="Dunand C."/>
            <person name="Henrissat B."/>
            <person name="Grigoriev I.V."/>
            <person name="Hibbett D."/>
            <person name="Nagy L.G."/>
            <person name="Martin F.M."/>
        </authorList>
    </citation>
    <scope>NUCLEOTIDE SEQUENCE</scope>
    <source>
        <strain evidence="1">UH-Tt-Lm1</strain>
    </source>
</reference>
<name>A0A9P6L7Y4_9AGAM</name>
<dbReference type="EMBL" id="WIUZ02000006">
    <property type="protein sequence ID" value="KAF9786098.1"/>
    <property type="molecule type" value="Genomic_DNA"/>
</dbReference>